<dbReference type="PANTHER" id="PTHR12029">
    <property type="entry name" value="RNA METHYLTRANSFERASE"/>
    <property type="match status" value="1"/>
</dbReference>
<organism evidence="5">
    <name type="scientific">Culicoides sonorensis</name>
    <name type="common">Biting midge</name>
    <dbReference type="NCBI Taxonomy" id="179676"/>
    <lineage>
        <taxon>Eukaryota</taxon>
        <taxon>Metazoa</taxon>
        <taxon>Ecdysozoa</taxon>
        <taxon>Arthropoda</taxon>
        <taxon>Hexapoda</taxon>
        <taxon>Insecta</taxon>
        <taxon>Pterygota</taxon>
        <taxon>Neoptera</taxon>
        <taxon>Endopterygota</taxon>
        <taxon>Diptera</taxon>
        <taxon>Nematocera</taxon>
        <taxon>Chironomoidea</taxon>
        <taxon>Ceratopogonidae</taxon>
        <taxon>Ceratopogoninae</taxon>
        <taxon>Culicoides</taxon>
        <taxon>Monoculicoides</taxon>
    </lineage>
</organism>
<name>A0A336MIH1_CULSO</name>
<protein>
    <submittedName>
        <fullName evidence="5">CSON015229 protein</fullName>
    </submittedName>
</protein>
<dbReference type="InterPro" id="IPR001537">
    <property type="entry name" value="SpoU_MeTrfase"/>
</dbReference>
<dbReference type="EMBL" id="UFQT01000943">
    <property type="protein sequence ID" value="SSX28147.1"/>
    <property type="molecule type" value="Genomic_DNA"/>
</dbReference>
<sequence length="1390" mass="161852">MKRHRKLISHLLIKTEQNVISEEIVRYFESPEKFKINLVDELKLATISAYKEILLVQFHRNNERKSPIKVDLIVTVDEIKGMIEKVDVQKENLEKFHSILDLLALTLACEDQNEDEYEGNSFENLNLFRKRDEKSFYISHLMLKSFIDRGFVQDKEQPFVRNVIERLSSTIKEESKTMSQIYCIAIETLKLLFDEKIMNPLKFLARILKPLRKSDIESFAIILCDFIEYLPNKKLGLCQAMNMLNELDLFLLLEKSARKVKNPEIDTKRCFFLLKNCVELFRELNLPYKSELMSWDPEKSREYVDAWDKFFTIVESLKENMKHLILPAFGLLEQLDILGPRWKICLLERGFQNDNATVQTFCASYLLKSKDLWSEIGNGSESTFTEVINSTILFSNFKDKDVNFDLELYSEFVQTNPDFVQLGQLQKSVPIYFTVKALFELIQKHEKSEKDKVLEYLNQILATLAMVHNTLIRAEIIDEVLKFIFLDKKWYELLLELNLVYLLEPNEGTNDILLNDFFEVPWNTLIKIYESPTPVSLKMKFISKDLILEDQNASPLIFVHAFSKYCLKSSTDQAHSTQLKLKCEKILTNFIEFISSEQLPTQIPELISSIEHLILVCHQIFITQIQNLTQVSVLKLTNPITSIQIKAIVAQILKCLSQNQDLLNSGSIRTSLEFLTDSMQLLCKTNSSQSKNKGDGELFSKYYQAMSVVRSNVYLRFGAEKAKILDELEFSLHLMDVGGSRILTSEMKTLKVLFNQHLTSDLPEDSEILNESFSIIERCYTEMMSYRRFDYFWDCLENFIEMILASNHNLFEEIIVPQYYVKFMKMADVTQGIAYIILSKLFQLRVDTIRRISSYKEILIWGLLFGEQFNRNKRTETEICMEIHRKKPYLITRYQYKESADVRALSNAMLMKLCDSEHRNSEEIRELFKTLLDKYREISDKHSRCYADSQTHLDKLRICQSLLVFPVSSLHHERKFIEDVQKATFFDSNLPNVSYLLEVLFTSMVSDQYLEQLISNEDFIKELRPSGSESLFVILFYSCCSEKTKHHEFLDKVITKLLPFAMGQHFTTRLYAQTVLRKLIQRRFYQKGHDLRLNLVKEGLDRSFELMGDTKNLRSFNDIRFLITNHSGIFDIETIFCHIPTVTDLCPAEIITCDMFNKAFELINYNKKLSPLHSEFTQKIKTQMQQTTNCDLESPEMISTTNIQTKIIPAKQMLPSNHLSDIYPVKYMQSKAEHSDLIVIATLLTKQPNLGGLARTCEIFNIDQYIVGSLQQTEMMAFQSLSMSADKWLKMAEVKPNDLLEYLKILKMKGYVVVGAEQTANSGQITEFKFPKKTALLLGNEKEGIPGNFISMLDYAVEIPQFGVCRSLNVHVCGSIFIWEYAKQHQVKRN</sequence>
<dbReference type="VEuPathDB" id="VectorBase:CSON015229"/>
<keyword evidence="2" id="KW-0808">Transferase</keyword>
<feature type="domain" description="tRNA/rRNA methyltransferase SpoU type" evidence="3">
    <location>
        <begin position="1237"/>
        <end position="1378"/>
    </location>
</feature>
<dbReference type="CDD" id="cd18091">
    <property type="entry name" value="SpoU-like_TRM3-like"/>
    <property type="match status" value="1"/>
</dbReference>
<dbReference type="InterPro" id="IPR029028">
    <property type="entry name" value="Alpha/beta_knot_MTases"/>
</dbReference>
<evidence type="ECO:0000313" key="5">
    <source>
        <dbReference type="EMBL" id="SSX28147.1"/>
    </source>
</evidence>
<evidence type="ECO:0000259" key="3">
    <source>
        <dbReference type="Pfam" id="PF00588"/>
    </source>
</evidence>
<dbReference type="InterPro" id="IPR045330">
    <property type="entry name" value="TRM3/TARBP1"/>
</dbReference>
<dbReference type="PANTHER" id="PTHR12029:SF11">
    <property type="entry name" value="METHYLTRANSFERASE TARBP1-RELATED"/>
    <property type="match status" value="1"/>
</dbReference>
<dbReference type="InterPro" id="IPR044748">
    <property type="entry name" value="Trm3/TARBP1_C"/>
</dbReference>
<gene>
    <name evidence="5" type="primary">CSON015229</name>
</gene>
<proteinExistence type="predicted"/>
<dbReference type="GO" id="GO:0030488">
    <property type="term" value="P:tRNA methylation"/>
    <property type="evidence" value="ECO:0007669"/>
    <property type="project" value="InterPro"/>
</dbReference>
<evidence type="ECO:0000256" key="1">
    <source>
        <dbReference type="ARBA" id="ARBA00022603"/>
    </source>
</evidence>
<keyword evidence="1" id="KW-0489">Methyltransferase</keyword>
<evidence type="ECO:0000313" key="4">
    <source>
        <dbReference type="EMBL" id="SSX07913.1"/>
    </source>
</evidence>
<dbReference type="Gene3D" id="3.40.1280.10">
    <property type="match status" value="1"/>
</dbReference>
<dbReference type="EMBL" id="UFQS01000943">
    <property type="protein sequence ID" value="SSX07913.1"/>
    <property type="molecule type" value="Genomic_DNA"/>
</dbReference>
<evidence type="ECO:0000256" key="2">
    <source>
        <dbReference type="ARBA" id="ARBA00022679"/>
    </source>
</evidence>
<dbReference type="SUPFAM" id="SSF75217">
    <property type="entry name" value="alpha/beta knot"/>
    <property type="match status" value="1"/>
</dbReference>
<dbReference type="InterPro" id="IPR029026">
    <property type="entry name" value="tRNA_m1G_MTases_N"/>
</dbReference>
<reference evidence="4" key="1">
    <citation type="submission" date="2018-04" db="EMBL/GenBank/DDBJ databases">
        <authorList>
            <person name="Go L.Y."/>
            <person name="Mitchell J.A."/>
        </authorList>
    </citation>
    <scope>NUCLEOTIDE SEQUENCE</scope>
    <source>
        <tissue evidence="4">Whole organism</tissue>
    </source>
</reference>
<dbReference type="GO" id="GO:0003723">
    <property type="term" value="F:RNA binding"/>
    <property type="evidence" value="ECO:0007669"/>
    <property type="project" value="InterPro"/>
</dbReference>
<dbReference type="GO" id="GO:0016423">
    <property type="term" value="F:tRNA (guanine) methyltransferase activity"/>
    <property type="evidence" value="ECO:0007669"/>
    <property type="project" value="InterPro"/>
</dbReference>
<reference evidence="5" key="2">
    <citation type="submission" date="2018-07" db="EMBL/GenBank/DDBJ databases">
        <authorList>
            <person name="Quirk P.G."/>
            <person name="Krulwich T.A."/>
        </authorList>
    </citation>
    <scope>NUCLEOTIDE SEQUENCE</scope>
</reference>
<accession>A0A336MIH1</accession>
<dbReference type="Pfam" id="PF00588">
    <property type="entry name" value="SpoU_methylase"/>
    <property type="match status" value="1"/>
</dbReference>